<reference evidence="5" key="1">
    <citation type="journal article" date="2014" name="Genome Announc.">
        <title>Draft Genome Sequence of Mycobacterium triplex DSM 44626.</title>
        <authorList>
            <person name="Sassi M."/>
            <person name="Croce O."/>
            <person name="Robert C."/>
            <person name="Raoult D."/>
            <person name="Drancourt M."/>
        </authorList>
    </citation>
    <scope>NUCLEOTIDE SEQUENCE [LARGE SCALE GENOMIC DNA]</scope>
    <source>
        <strain evidence="5">DSM 44626</strain>
    </source>
</reference>
<feature type="region of interest" description="Disordered" evidence="3">
    <location>
        <begin position="1"/>
        <end position="135"/>
    </location>
</feature>
<accession>A0A024K3K0</accession>
<proteinExistence type="predicted"/>
<evidence type="ECO:0000256" key="1">
    <source>
        <dbReference type="ARBA" id="ARBA00004370"/>
    </source>
</evidence>
<gene>
    <name evidence="5" type="ORF">BN973_04792</name>
</gene>
<feature type="compositionally biased region" description="Basic and acidic residues" evidence="3">
    <location>
        <begin position="32"/>
        <end position="44"/>
    </location>
</feature>
<feature type="transmembrane region" description="Helical" evidence="4">
    <location>
        <begin position="178"/>
        <end position="198"/>
    </location>
</feature>
<protein>
    <submittedName>
        <fullName evidence="5">Mce associated membrane protein</fullName>
    </submittedName>
</protein>
<dbReference type="PANTHER" id="PTHR37042">
    <property type="entry name" value="OUTER MEMBRANE PROTEIN RV1973"/>
    <property type="match status" value="1"/>
</dbReference>
<evidence type="ECO:0000256" key="4">
    <source>
        <dbReference type="SAM" id="Phobius"/>
    </source>
</evidence>
<evidence type="ECO:0000313" key="5">
    <source>
        <dbReference type="EMBL" id="CDO90399.1"/>
    </source>
</evidence>
<dbReference type="eggNOG" id="COG0443">
    <property type="taxonomic scope" value="Bacteria"/>
</dbReference>
<sequence>MTKPKSEKPEEGSAAVGVQTDAQRKQASAKAKATEPVESDRENTENPVDAEDLGEADVINPKREDGEQSPETVKPSEPKRRIGRLRARARSVVGRRGPEAAVDAGDKAQSVSADDESAQPAEESADDAADNTLDDPDLLEALDSAEVEAALSDDADVEETVDEAESTKLKRRIRWPQVVVYGLLPALALVLAGAAGFLKWQDSSARETQLARIESLAAAKDSTIALLSYKSDTVEKDLEGAKSRMTGAFKDSYSQLINDVVIPGAKKQHISTTATVPAAASVSATPNHAVALLFVNQTAVVDKSPPTDSVSSVRVTLDKIDGRWLIAGFDPV</sequence>
<comment type="subcellular location">
    <subcellularLocation>
        <location evidence="1">Membrane</location>
    </subcellularLocation>
</comment>
<dbReference type="EMBL" id="HG964446">
    <property type="protein sequence ID" value="CDO90399.1"/>
    <property type="molecule type" value="Genomic_DNA"/>
</dbReference>
<keyword evidence="4" id="KW-1133">Transmembrane helix</keyword>
<dbReference type="PANTHER" id="PTHR37042:SF4">
    <property type="entry name" value="OUTER MEMBRANE PROTEIN RV1973"/>
    <property type="match status" value="1"/>
</dbReference>
<evidence type="ECO:0000256" key="2">
    <source>
        <dbReference type="ARBA" id="ARBA00023136"/>
    </source>
</evidence>
<feature type="compositionally biased region" description="Acidic residues" evidence="3">
    <location>
        <begin position="113"/>
        <end position="135"/>
    </location>
</feature>
<reference evidence="5" key="2">
    <citation type="submission" date="2014-04" db="EMBL/GenBank/DDBJ databases">
        <authorList>
            <person name="Urmite Genomes U."/>
        </authorList>
    </citation>
    <scope>NUCLEOTIDE SEQUENCE</scope>
    <source>
        <strain evidence="5">DSM 44626</strain>
    </source>
</reference>
<dbReference type="Proteomes" id="UP000028880">
    <property type="component" value="Unassembled WGS sequence"/>
</dbReference>
<dbReference type="GO" id="GO:0016020">
    <property type="term" value="C:membrane"/>
    <property type="evidence" value="ECO:0007669"/>
    <property type="project" value="UniProtKB-SubCell"/>
</dbReference>
<evidence type="ECO:0000256" key="3">
    <source>
        <dbReference type="SAM" id="MobiDB-lite"/>
    </source>
</evidence>
<keyword evidence="2 4" id="KW-0472">Membrane</keyword>
<dbReference type="STRING" id="47839.BN973_04792"/>
<keyword evidence="4" id="KW-0812">Transmembrane</keyword>
<feature type="compositionally biased region" description="Basic and acidic residues" evidence="3">
    <location>
        <begin position="1"/>
        <end position="11"/>
    </location>
</feature>
<dbReference type="HOGENOM" id="CLU_072301_3_0_11"/>
<dbReference type="AlphaFoldDB" id="A0A024K3K0"/>
<organism evidence="5">
    <name type="scientific">Mycobacterium triplex</name>
    <dbReference type="NCBI Taxonomy" id="47839"/>
    <lineage>
        <taxon>Bacteria</taxon>
        <taxon>Bacillati</taxon>
        <taxon>Actinomycetota</taxon>
        <taxon>Actinomycetes</taxon>
        <taxon>Mycobacteriales</taxon>
        <taxon>Mycobacteriaceae</taxon>
        <taxon>Mycobacterium</taxon>
        <taxon>Mycobacterium simiae complex</taxon>
    </lineage>
</organism>
<name>A0A024K3K0_9MYCO</name>